<feature type="domain" description="Ig-like" evidence="7">
    <location>
        <begin position="13"/>
        <end position="135"/>
    </location>
</feature>
<dbReference type="OrthoDB" id="6152887at2759"/>
<evidence type="ECO:0000256" key="5">
    <source>
        <dbReference type="SAM" id="Phobius"/>
    </source>
</evidence>
<dbReference type="PANTHER" id="PTHR15549">
    <property type="entry name" value="PAIRED IMMUNOGLOBULIN-LIKE TYPE 2 RECEPTOR"/>
    <property type="match status" value="1"/>
</dbReference>
<feature type="signal peptide" evidence="6">
    <location>
        <begin position="1"/>
        <end position="22"/>
    </location>
</feature>
<sequence length="297" mass="33632">MGRPLLLPLLLLPVFLQTGGSAGSSPGYSYGVTQPKYLSAPMGGSVEIPFSFYHPWVLARPPNVRISWRRDHFHGKVFYRTRPHLIHKDYSDRLFLSWREDQESGFLRISNLQKEDQSVYFCRVQLDIETDDDINTSGMKMWQSIEGTNLTITQAVKTITWRPSSTTTTASLGVTEVKGHSESWHLSLETTVWVAVAVAALGIMILGLICLLWWRRRKGQQWTKTTTSAREAFQNTEELYENMRNEGQSTDPKRNPKDNGIVYASLALSSSTLPRAPPSHHPLKSPQNEILYSVLKA</sequence>
<evidence type="ECO:0000313" key="9">
    <source>
        <dbReference type="Proteomes" id="UP000233020"/>
    </source>
</evidence>
<reference evidence="8" key="1">
    <citation type="submission" date="2025-08" db="UniProtKB">
        <authorList>
            <consortium name="Ensembl"/>
        </authorList>
    </citation>
    <scope>IDENTIFICATION</scope>
</reference>
<dbReference type="InterPro" id="IPR003599">
    <property type="entry name" value="Ig_sub"/>
</dbReference>
<dbReference type="Ensembl" id="ENSANAT00000040414.1">
    <property type="protein sequence ID" value="ENSANAP00000022518.1"/>
    <property type="gene ID" value="ENSANAG00000029010.1"/>
</dbReference>
<keyword evidence="9" id="KW-1185">Reference proteome</keyword>
<dbReference type="AlphaFoldDB" id="A0A2K5DNH4"/>
<protein>
    <recommendedName>
        <fullName evidence="7">Ig-like domain-containing protein</fullName>
    </recommendedName>
</protein>
<keyword evidence="4 5" id="KW-0472">Membrane</keyword>
<evidence type="ECO:0000256" key="2">
    <source>
        <dbReference type="ARBA" id="ARBA00022692"/>
    </source>
</evidence>
<dbReference type="GO" id="GO:0071944">
    <property type="term" value="C:cell periphery"/>
    <property type="evidence" value="ECO:0007669"/>
    <property type="project" value="UniProtKB-ARBA"/>
</dbReference>
<dbReference type="Proteomes" id="UP000233020">
    <property type="component" value="Unplaced"/>
</dbReference>
<dbReference type="InterPro" id="IPR051694">
    <property type="entry name" value="Immunoregulatory_rcpt-like"/>
</dbReference>
<dbReference type="GO" id="GO:0042288">
    <property type="term" value="F:MHC class I protein binding"/>
    <property type="evidence" value="ECO:0007669"/>
    <property type="project" value="TreeGrafter"/>
</dbReference>
<organism evidence="8 9">
    <name type="scientific">Aotus nancymaae</name>
    <name type="common">Ma's night monkey</name>
    <dbReference type="NCBI Taxonomy" id="37293"/>
    <lineage>
        <taxon>Eukaryota</taxon>
        <taxon>Metazoa</taxon>
        <taxon>Chordata</taxon>
        <taxon>Craniata</taxon>
        <taxon>Vertebrata</taxon>
        <taxon>Euteleostomi</taxon>
        <taxon>Mammalia</taxon>
        <taxon>Eutheria</taxon>
        <taxon>Euarchontoglires</taxon>
        <taxon>Primates</taxon>
        <taxon>Haplorrhini</taxon>
        <taxon>Platyrrhini</taxon>
        <taxon>Aotidae</taxon>
        <taxon>Aotus</taxon>
    </lineage>
</organism>
<keyword evidence="3 5" id="KW-1133">Transmembrane helix</keyword>
<dbReference type="OMA" id="KQMWQSI"/>
<dbReference type="InterPro" id="IPR013783">
    <property type="entry name" value="Ig-like_fold"/>
</dbReference>
<accession>A0A2K5DNH4</accession>
<dbReference type="InterPro" id="IPR013106">
    <property type="entry name" value="Ig_V-set"/>
</dbReference>
<reference evidence="8" key="2">
    <citation type="submission" date="2025-09" db="UniProtKB">
        <authorList>
            <consortium name="Ensembl"/>
        </authorList>
    </citation>
    <scope>IDENTIFICATION</scope>
</reference>
<feature type="chain" id="PRO_5014441917" description="Ig-like domain-containing protein" evidence="6">
    <location>
        <begin position="23"/>
        <end position="297"/>
    </location>
</feature>
<name>A0A2K5DNH4_AOTNA</name>
<dbReference type="RefSeq" id="XP_012330161.1">
    <property type="nucleotide sequence ID" value="XM_012474738.1"/>
</dbReference>
<keyword evidence="2 5" id="KW-0812">Transmembrane</keyword>
<dbReference type="Gene3D" id="2.60.40.10">
    <property type="entry name" value="Immunoglobulins"/>
    <property type="match status" value="1"/>
</dbReference>
<dbReference type="SMART" id="SM00409">
    <property type="entry name" value="IG"/>
    <property type="match status" value="1"/>
</dbReference>
<evidence type="ECO:0000313" key="8">
    <source>
        <dbReference type="Ensembl" id="ENSANAP00000022518.1"/>
    </source>
</evidence>
<proteinExistence type="predicted"/>
<dbReference type="GeneID" id="105732559"/>
<dbReference type="STRING" id="37293.ENSANAP00000022518"/>
<evidence type="ECO:0000256" key="3">
    <source>
        <dbReference type="ARBA" id="ARBA00022989"/>
    </source>
</evidence>
<dbReference type="InterPro" id="IPR007110">
    <property type="entry name" value="Ig-like_dom"/>
</dbReference>
<comment type="subcellular location">
    <subcellularLocation>
        <location evidence="1">Membrane</location>
        <topology evidence="1">Single-pass membrane protein</topology>
    </subcellularLocation>
</comment>
<dbReference type="GO" id="GO:0016020">
    <property type="term" value="C:membrane"/>
    <property type="evidence" value="ECO:0007669"/>
    <property type="project" value="UniProtKB-SubCell"/>
</dbReference>
<dbReference type="InterPro" id="IPR036179">
    <property type="entry name" value="Ig-like_dom_sf"/>
</dbReference>
<dbReference type="PROSITE" id="PS50835">
    <property type="entry name" value="IG_LIKE"/>
    <property type="match status" value="1"/>
</dbReference>
<evidence type="ECO:0000259" key="7">
    <source>
        <dbReference type="PROSITE" id="PS50835"/>
    </source>
</evidence>
<evidence type="ECO:0000256" key="4">
    <source>
        <dbReference type="ARBA" id="ARBA00023136"/>
    </source>
</evidence>
<dbReference type="GeneTree" id="ENSGT00940000163799"/>
<feature type="transmembrane region" description="Helical" evidence="5">
    <location>
        <begin position="192"/>
        <end position="214"/>
    </location>
</feature>
<evidence type="ECO:0000256" key="6">
    <source>
        <dbReference type="SAM" id="SignalP"/>
    </source>
</evidence>
<dbReference type="Pfam" id="PF07686">
    <property type="entry name" value="V-set"/>
    <property type="match status" value="1"/>
</dbReference>
<evidence type="ECO:0000256" key="1">
    <source>
        <dbReference type="ARBA" id="ARBA00004167"/>
    </source>
</evidence>
<keyword evidence="6" id="KW-0732">Signal</keyword>
<dbReference type="PANTHER" id="PTHR15549:SF26">
    <property type="entry name" value="AXIAL BUDDING PATTERN PROTEIN 2-RELATED"/>
    <property type="match status" value="1"/>
</dbReference>
<dbReference type="SUPFAM" id="SSF48726">
    <property type="entry name" value="Immunoglobulin"/>
    <property type="match status" value="1"/>
</dbReference>